<feature type="non-terminal residue" evidence="7">
    <location>
        <position position="901"/>
    </location>
</feature>
<protein>
    <submittedName>
        <fullName evidence="7">Uncharacterized protein</fullName>
    </submittedName>
</protein>
<dbReference type="Gene3D" id="4.10.1240.10">
    <property type="entry name" value="GPCR, family 2, extracellular hormone receptor domain"/>
    <property type="match status" value="1"/>
</dbReference>
<dbReference type="SMART" id="SM00042">
    <property type="entry name" value="CUB"/>
    <property type="match status" value="1"/>
</dbReference>
<dbReference type="SUPFAM" id="SSF48726">
    <property type="entry name" value="Immunoglobulin"/>
    <property type="match status" value="2"/>
</dbReference>
<keyword evidence="1 3" id="KW-1015">Disulfide bond</keyword>
<dbReference type="Gene3D" id="2.10.25.10">
    <property type="entry name" value="Laminin"/>
    <property type="match status" value="1"/>
</dbReference>
<comment type="caution">
    <text evidence="3">Lacks conserved residue(s) required for the propagation of feature annotation.</text>
</comment>
<dbReference type="AlphaFoldDB" id="A0A3S3SBF9"/>
<dbReference type="InterPro" id="IPR013151">
    <property type="entry name" value="Immunoglobulin_dom"/>
</dbReference>
<evidence type="ECO:0000259" key="4">
    <source>
        <dbReference type="PROSITE" id="PS01180"/>
    </source>
</evidence>
<evidence type="ECO:0000313" key="7">
    <source>
        <dbReference type="EMBL" id="RWS11819.1"/>
    </source>
</evidence>
<dbReference type="InterPro" id="IPR000859">
    <property type="entry name" value="CUB_dom"/>
</dbReference>
<dbReference type="Gene3D" id="2.60.120.290">
    <property type="entry name" value="Spermadhesin, CUB domain"/>
    <property type="match status" value="1"/>
</dbReference>
<feature type="domain" description="EGF-like" evidence="5">
    <location>
        <begin position="169"/>
        <end position="207"/>
    </location>
</feature>
<dbReference type="InterPro" id="IPR007110">
    <property type="entry name" value="Ig-like_dom"/>
</dbReference>
<feature type="domain" description="Ig-like" evidence="6">
    <location>
        <begin position="516"/>
        <end position="606"/>
    </location>
</feature>
<dbReference type="InterPro" id="IPR013783">
    <property type="entry name" value="Ig-like_fold"/>
</dbReference>
<evidence type="ECO:0000256" key="3">
    <source>
        <dbReference type="PROSITE-ProRule" id="PRU00076"/>
    </source>
</evidence>
<feature type="domain" description="CUB" evidence="4">
    <location>
        <begin position="34"/>
        <end position="158"/>
    </location>
</feature>
<dbReference type="PANTHER" id="PTHR45813:SF8">
    <property type="entry name" value="IG-LIKE DOMAIN-CONTAINING PROTEIN"/>
    <property type="match status" value="1"/>
</dbReference>
<dbReference type="Gene3D" id="2.60.40.10">
    <property type="entry name" value="Immunoglobulins"/>
    <property type="match status" value="2"/>
</dbReference>
<dbReference type="SMART" id="SM00181">
    <property type="entry name" value="EGF"/>
    <property type="match status" value="3"/>
</dbReference>
<feature type="disulfide bond" evidence="3">
    <location>
        <begin position="221"/>
        <end position="238"/>
    </location>
</feature>
<evidence type="ECO:0000256" key="2">
    <source>
        <dbReference type="PROSITE-ProRule" id="PRU00059"/>
    </source>
</evidence>
<dbReference type="Pfam" id="PF00047">
    <property type="entry name" value="ig"/>
    <property type="match status" value="1"/>
</dbReference>
<sequence>YGQIIAGNTAYQQGLNGKTSEDKVLINQAVFRDCGAIFRDIEYGVITSPNFPKPFPIPIRCQWLIEAKPGNVIVIYFTQFYLRDGFKATEYAFFVDQTLNVGRKELGSISFDEETTHLISNQPMLLLEFEIYDSFNVHMRSMDFFLDVYGFNITFEIVPNAANSKVVRRSDACSVYKCSFTGNCYATQNFDQYYCSCFPGFFGTECEFGPKCNPLHTINDCLNQGFCRYFRGSTVTTCKCNGMYEGEKCERPKLDVQQDCGVKQSSCAESCYKSDHSTLSEKCNCPKGVSTESIPDCISNAKMRYIVSIKVYDSNVDLKHLDKSRYLEIKNGLELAILSVLKPYLHSMSSNLKILEFKPGAVITFHFFHFDGEEETIKRLFQEAIKHGRLGRFAVDKSFIELEKEPVLNVVSIEISEESPIPENKQLSIACLIQGSSSAEVIIVSWFKDGSLIDFNRSVERSITRSLLSKNENGFYTAMLNIAKVNFLDSGIFTCLANDWSFAVNKSVAVEISRAPKPLIIPIAKTVYEGESVIIMCYAPEDSKRRKFGYNWLKNGELLNPVQENEIVEDLYPTGSRIIHKAWKTVTFTCLISSSLGTVSKDSVITVLPRRNASILFPLCASEKYEDVEWSATAVNAEDVQLCPEAYEAEGEVKRKCLLKDSTKVKWDEPDFSQCITHQFADIKRKFAMFRLGYGSFSATSILVELKQYVNSHRLKHCEGESIIHFLRIVLPYLQSVQTSASELSLAAGYALDVLSSLLDTKGSISKHSVLSSLHQLIIQFSLLCARNELFVQLKRDNFFVEIVKIDAEDKLLKFPLKYSHSSIENIYYSTSIVAVFYKNLALFMPKHFLIRRDVSDVEYQIHSRLLTVALYYNPNHFIGNQTGLKITAHLKHHNVTEVSH</sequence>
<keyword evidence="8" id="KW-1185">Reference proteome</keyword>
<dbReference type="PROSITE" id="PS50026">
    <property type="entry name" value="EGF_3"/>
    <property type="match status" value="2"/>
</dbReference>
<name>A0A3S3SBF9_9ACAR</name>
<feature type="domain" description="EGF-like" evidence="5">
    <location>
        <begin position="208"/>
        <end position="250"/>
    </location>
</feature>
<feature type="disulfide bond" evidence="3">
    <location>
        <begin position="197"/>
        <end position="206"/>
    </location>
</feature>
<dbReference type="Pfam" id="PF00431">
    <property type="entry name" value="CUB"/>
    <property type="match status" value="1"/>
</dbReference>
<dbReference type="InterPro" id="IPR051587">
    <property type="entry name" value="Adhesion_GPCR"/>
</dbReference>
<feature type="non-terminal residue" evidence="7">
    <location>
        <position position="1"/>
    </location>
</feature>
<dbReference type="EMBL" id="NCKU01001556">
    <property type="protein sequence ID" value="RWS11819.1"/>
    <property type="molecule type" value="Genomic_DNA"/>
</dbReference>
<dbReference type="Proteomes" id="UP000285301">
    <property type="component" value="Unassembled WGS sequence"/>
</dbReference>
<accession>A0A3S3SBF9</accession>
<dbReference type="PROSITE" id="PS01180">
    <property type="entry name" value="CUB"/>
    <property type="match status" value="1"/>
</dbReference>
<dbReference type="InterPro" id="IPR036445">
    <property type="entry name" value="GPCR_2_extracell_dom_sf"/>
</dbReference>
<dbReference type="PROSITE" id="PS50835">
    <property type="entry name" value="IG_LIKE"/>
    <property type="match status" value="2"/>
</dbReference>
<dbReference type="OrthoDB" id="6138650at2759"/>
<feature type="disulfide bond" evidence="3">
    <location>
        <begin position="240"/>
        <end position="249"/>
    </location>
</feature>
<feature type="domain" description="Ig-like" evidence="6">
    <location>
        <begin position="406"/>
        <end position="513"/>
    </location>
</feature>
<dbReference type="CDD" id="cd00041">
    <property type="entry name" value="CUB"/>
    <property type="match status" value="1"/>
</dbReference>
<feature type="disulfide bond" evidence="2">
    <location>
        <begin position="34"/>
        <end position="61"/>
    </location>
</feature>
<dbReference type="InterPro" id="IPR035914">
    <property type="entry name" value="Sperma_CUB_dom_sf"/>
</dbReference>
<dbReference type="SUPFAM" id="SSF49854">
    <property type="entry name" value="Spermadhesin, CUB domain"/>
    <property type="match status" value="1"/>
</dbReference>
<comment type="caution">
    <text evidence="7">The sequence shown here is derived from an EMBL/GenBank/DDBJ whole genome shotgun (WGS) entry which is preliminary data.</text>
</comment>
<dbReference type="GO" id="GO:0004930">
    <property type="term" value="F:G protein-coupled receptor activity"/>
    <property type="evidence" value="ECO:0007669"/>
    <property type="project" value="InterPro"/>
</dbReference>
<evidence type="ECO:0000256" key="1">
    <source>
        <dbReference type="ARBA" id="ARBA00023157"/>
    </source>
</evidence>
<keyword evidence="3" id="KW-0245">EGF-like domain</keyword>
<organism evidence="7 8">
    <name type="scientific">Dinothrombium tinctorium</name>
    <dbReference type="NCBI Taxonomy" id="1965070"/>
    <lineage>
        <taxon>Eukaryota</taxon>
        <taxon>Metazoa</taxon>
        <taxon>Ecdysozoa</taxon>
        <taxon>Arthropoda</taxon>
        <taxon>Chelicerata</taxon>
        <taxon>Arachnida</taxon>
        <taxon>Acari</taxon>
        <taxon>Acariformes</taxon>
        <taxon>Trombidiformes</taxon>
        <taxon>Prostigmata</taxon>
        <taxon>Anystina</taxon>
        <taxon>Parasitengona</taxon>
        <taxon>Trombidioidea</taxon>
        <taxon>Trombidiidae</taxon>
        <taxon>Dinothrombium</taxon>
    </lineage>
</organism>
<dbReference type="GO" id="GO:0007189">
    <property type="term" value="P:adenylate cyclase-activating G protein-coupled receptor signaling pathway"/>
    <property type="evidence" value="ECO:0007669"/>
    <property type="project" value="TreeGrafter"/>
</dbReference>
<evidence type="ECO:0000259" key="5">
    <source>
        <dbReference type="PROSITE" id="PS50026"/>
    </source>
</evidence>
<dbReference type="InterPro" id="IPR036179">
    <property type="entry name" value="Ig-like_dom_sf"/>
</dbReference>
<feature type="disulfide bond" evidence="3">
    <location>
        <begin position="178"/>
        <end position="195"/>
    </location>
</feature>
<gene>
    <name evidence="7" type="ORF">B4U79_11655</name>
</gene>
<dbReference type="PROSITE" id="PS01186">
    <property type="entry name" value="EGF_2"/>
    <property type="match status" value="1"/>
</dbReference>
<dbReference type="InterPro" id="IPR000742">
    <property type="entry name" value="EGF"/>
</dbReference>
<proteinExistence type="predicted"/>
<evidence type="ECO:0000259" key="6">
    <source>
        <dbReference type="PROSITE" id="PS50835"/>
    </source>
</evidence>
<evidence type="ECO:0000313" key="8">
    <source>
        <dbReference type="Proteomes" id="UP000285301"/>
    </source>
</evidence>
<reference evidence="7 8" key="1">
    <citation type="journal article" date="2018" name="Gigascience">
        <title>Genomes of trombidid mites reveal novel predicted allergens and laterally-transferred genes associated with secondary metabolism.</title>
        <authorList>
            <person name="Dong X."/>
            <person name="Chaisiri K."/>
            <person name="Xia D."/>
            <person name="Armstrong S.D."/>
            <person name="Fang Y."/>
            <person name="Donnelly M.J."/>
            <person name="Kadowaki T."/>
            <person name="McGarry J.W."/>
            <person name="Darby A.C."/>
            <person name="Makepeace B.L."/>
        </authorList>
    </citation>
    <scope>NUCLEOTIDE SEQUENCE [LARGE SCALE GENOMIC DNA]</scope>
    <source>
        <strain evidence="7">UoL-WK</strain>
    </source>
</reference>
<dbReference type="PROSITE" id="PS00022">
    <property type="entry name" value="EGF_1"/>
    <property type="match status" value="2"/>
</dbReference>
<dbReference type="PANTHER" id="PTHR45813">
    <property type="entry name" value="IG-LIKE DOMAIN-CONTAINING PROTEIN"/>
    <property type="match status" value="1"/>
</dbReference>
<dbReference type="GO" id="GO:0016020">
    <property type="term" value="C:membrane"/>
    <property type="evidence" value="ECO:0007669"/>
    <property type="project" value="InterPro"/>
</dbReference>